<dbReference type="Pfam" id="PF06112">
    <property type="entry name" value="Herpes_capsid"/>
    <property type="match status" value="1"/>
</dbReference>
<organism evidence="5">
    <name type="scientific">vespertilionid gammaherpesvirus 3</name>
    <dbReference type="NCBI Taxonomy" id="2846598"/>
    <lineage>
        <taxon>Viruses</taxon>
        <taxon>Duplodnaviria</taxon>
        <taxon>Heunggongvirae</taxon>
        <taxon>Peploviricota</taxon>
        <taxon>Herviviricetes</taxon>
        <taxon>Herpesvirales</taxon>
        <taxon>Orthoherpesviridae</taxon>
        <taxon>Gammaherpesvirinae</taxon>
        <taxon>Patagivirus</taxon>
        <taxon>Patagivirus vespertilionidgamma3</taxon>
    </lineage>
</organism>
<keyword evidence="3" id="KW-0946">Virion</keyword>
<accession>A0A2D0ZPL9</accession>
<proteinExistence type="predicted"/>
<reference evidence="5" key="1">
    <citation type="journal article" date="2018" name="Virology">
        <title>Isolation, characterization and prevalence of a novel Gammaherpesvirus in Eptesicus fuscus, the North American big brown bat.</title>
        <authorList>
            <person name="Subudhi S."/>
            <person name="Rapin N."/>
            <person name="Dorville N."/>
            <person name="Hill J.E."/>
            <person name="Town J."/>
            <person name="Willis C.K."/>
            <person name="Bollinger T.K."/>
            <person name="Misra V."/>
        </authorList>
    </citation>
    <scope>NUCLEOTIDE SEQUENCE</scope>
</reference>
<feature type="compositionally biased region" description="Low complexity" evidence="4">
    <location>
        <begin position="125"/>
        <end position="145"/>
    </location>
</feature>
<protein>
    <submittedName>
        <fullName evidence="5">Capsid protein</fullName>
    </submittedName>
</protein>
<evidence type="ECO:0000256" key="3">
    <source>
        <dbReference type="ARBA" id="ARBA00022844"/>
    </source>
</evidence>
<keyword evidence="1" id="KW-0167">Capsid protein</keyword>
<feature type="region of interest" description="Disordered" evidence="4">
    <location>
        <begin position="75"/>
        <end position="151"/>
    </location>
</feature>
<evidence type="ECO:0000313" key="6">
    <source>
        <dbReference type="Proteomes" id="UP000290797"/>
    </source>
</evidence>
<evidence type="ECO:0000256" key="1">
    <source>
        <dbReference type="ARBA" id="ARBA00022561"/>
    </source>
</evidence>
<dbReference type="Proteomes" id="UP000290797">
    <property type="component" value="Segment"/>
</dbReference>
<keyword evidence="6" id="KW-1185">Reference proteome</keyword>
<feature type="compositionally biased region" description="Pro residues" evidence="4">
    <location>
        <begin position="90"/>
        <end position="108"/>
    </location>
</feature>
<dbReference type="GO" id="GO:0019028">
    <property type="term" value="C:viral capsid"/>
    <property type="evidence" value="ECO:0007669"/>
    <property type="project" value="UniProtKB-KW"/>
</dbReference>
<keyword evidence="2" id="KW-1048">Host nucleus</keyword>
<dbReference type="EMBL" id="MF385016">
    <property type="protein sequence ID" value="ATA58296.1"/>
    <property type="molecule type" value="Genomic_DNA"/>
</dbReference>
<feature type="compositionally biased region" description="Polar residues" evidence="4">
    <location>
        <begin position="112"/>
        <end position="124"/>
    </location>
</feature>
<dbReference type="OrthoDB" id="27899at10239"/>
<evidence type="ECO:0000313" key="5">
    <source>
        <dbReference type="EMBL" id="ATA58296.1"/>
    </source>
</evidence>
<dbReference type="InterPro" id="IPR009299">
    <property type="entry name" value="Herpes_capsid"/>
</dbReference>
<name>A0A2D0ZPL9_9GAMA</name>
<sequence>MSAAAEHYLVFPVVQGRLDNDFPGHPLVQHLNNMQQGVLNDEQFVLAKQSFLTFLIAQAAYDGYLDRNAGIRRNVHDYSSLPGGSGGSGIPPPPPPPPPPPFPQPADPSNPQDPNASSLNSNPADPNQSDPNNLPDPNQNNNGRPQRNHKK</sequence>
<evidence type="ECO:0000256" key="4">
    <source>
        <dbReference type="SAM" id="MobiDB-lite"/>
    </source>
</evidence>
<evidence type="ECO:0000256" key="2">
    <source>
        <dbReference type="ARBA" id="ARBA00022562"/>
    </source>
</evidence>